<dbReference type="Pfam" id="PF08275">
    <property type="entry name" value="DNAG_N"/>
    <property type="match status" value="1"/>
</dbReference>
<dbReference type="FunFam" id="3.40.1360.10:FF:000002">
    <property type="entry name" value="DNA primase"/>
    <property type="match status" value="1"/>
</dbReference>
<feature type="zinc finger region" description="CHC2-type" evidence="1 3">
    <location>
        <begin position="38"/>
        <end position="62"/>
    </location>
</feature>
<dbReference type="OrthoDB" id="9803773at2"/>
<dbReference type="Gene3D" id="3.90.580.10">
    <property type="entry name" value="Zinc finger, CHC2-type domain"/>
    <property type="match status" value="1"/>
</dbReference>
<dbReference type="Pfam" id="PF10410">
    <property type="entry name" value="DnaB_bind"/>
    <property type="match status" value="1"/>
</dbReference>
<keyword evidence="1 2" id="KW-0639">Primosome</keyword>
<keyword evidence="1 2" id="KW-0235">DNA replication</keyword>
<dbReference type="InterPro" id="IPR002694">
    <property type="entry name" value="Znf_CHC2"/>
</dbReference>
<dbReference type="FunFam" id="3.90.980.10:FF:000001">
    <property type="entry name" value="DNA primase"/>
    <property type="match status" value="1"/>
</dbReference>
<comment type="catalytic activity">
    <reaction evidence="1">
        <text>ssDNA + n NTP = ssDNA/pppN(pN)n-1 hybrid + (n-1) diphosphate.</text>
        <dbReference type="EC" id="2.7.7.101"/>
    </reaction>
</comment>
<protein>
    <recommendedName>
        <fullName evidence="1 2">DNA primase</fullName>
        <ecNumber evidence="1">2.7.7.101</ecNumber>
    </recommendedName>
</protein>
<dbReference type="Proteomes" id="UP000076066">
    <property type="component" value="Chromosome"/>
</dbReference>
<keyword evidence="1 2" id="KW-0804">Transcription</keyword>
<dbReference type="Pfam" id="PF13662">
    <property type="entry name" value="Toprim_4"/>
    <property type="match status" value="1"/>
</dbReference>
<dbReference type="GO" id="GO:0005737">
    <property type="term" value="C:cytoplasm"/>
    <property type="evidence" value="ECO:0007669"/>
    <property type="project" value="TreeGrafter"/>
</dbReference>
<keyword evidence="1 3" id="KW-0863">Zinc-finger</keyword>
<dbReference type="InterPro" id="IPR050219">
    <property type="entry name" value="DnaG_primase"/>
</dbReference>
<dbReference type="PANTHER" id="PTHR30313:SF2">
    <property type="entry name" value="DNA PRIMASE"/>
    <property type="match status" value="1"/>
</dbReference>
<dbReference type="GO" id="GO:1990077">
    <property type="term" value="C:primosome complex"/>
    <property type="evidence" value="ECO:0007669"/>
    <property type="project" value="UniProtKB-KW"/>
</dbReference>
<dbReference type="KEGG" id="hjo:AY555_01270"/>
<dbReference type="PROSITE" id="PS50880">
    <property type="entry name" value="TOPRIM"/>
    <property type="match status" value="1"/>
</dbReference>
<keyword evidence="1 2" id="KW-0240">DNA-directed RNA polymerase</keyword>
<dbReference type="SMART" id="SM00400">
    <property type="entry name" value="ZnF_CHCC"/>
    <property type="match status" value="1"/>
</dbReference>
<reference evidence="4 5" key="1">
    <citation type="submission" date="2016-02" db="EMBL/GenBank/DDBJ databases">
        <title>Complete Genome of H5569, the type strain of the newly described species Haematospirillium jordaniae.</title>
        <authorList>
            <person name="Nicholson A.C."/>
            <person name="Humrighouse B.W."/>
            <person name="Loparov V."/>
            <person name="McQuiston J.R."/>
        </authorList>
    </citation>
    <scope>NUCLEOTIDE SEQUENCE [LARGE SCALE GENOMIC DNA]</scope>
    <source>
        <strain evidence="4 5">H5569</strain>
    </source>
</reference>
<dbReference type="CDD" id="cd03364">
    <property type="entry name" value="TOPRIM_DnaG_primases"/>
    <property type="match status" value="1"/>
</dbReference>
<dbReference type="GeneID" id="53315788"/>
<keyword evidence="5" id="KW-1185">Reference proteome</keyword>
<keyword evidence="1 2" id="KW-0479">Metal-binding</keyword>
<dbReference type="InterPro" id="IPR036977">
    <property type="entry name" value="DNA_primase_Znf_CHC2"/>
</dbReference>
<dbReference type="PIRSF" id="PIRSF002811">
    <property type="entry name" value="DnaG"/>
    <property type="match status" value="1"/>
</dbReference>
<dbReference type="FunFam" id="3.90.580.10:FF:000001">
    <property type="entry name" value="DNA primase"/>
    <property type="match status" value="1"/>
</dbReference>
<dbReference type="HAMAP" id="MF_00974">
    <property type="entry name" value="DNA_primase_DnaG"/>
    <property type="match status" value="1"/>
</dbReference>
<dbReference type="GO" id="GO:0003677">
    <property type="term" value="F:DNA binding"/>
    <property type="evidence" value="ECO:0007669"/>
    <property type="project" value="UniProtKB-KW"/>
</dbReference>
<comment type="domain">
    <text evidence="1">Contains an N-terminal zinc-binding domain, a central core domain that contains the primase activity, and a C-terminal DnaB-binding domain.</text>
</comment>
<keyword evidence="1" id="KW-0238">DNA-binding</keyword>
<evidence type="ECO:0000256" key="1">
    <source>
        <dbReference type="HAMAP-Rule" id="MF_00974"/>
    </source>
</evidence>
<dbReference type="RefSeq" id="WP_066132367.1">
    <property type="nucleotide sequence ID" value="NZ_CP014525.1"/>
</dbReference>
<keyword evidence="1 2" id="KW-0808">Transferase</keyword>
<comment type="function">
    <text evidence="1 2">RNA polymerase that catalyzes the synthesis of short RNA molecules used as primers for DNA polymerase during DNA replication.</text>
</comment>
<keyword evidence="1 2" id="KW-0548">Nucleotidyltransferase</keyword>
<comment type="subunit">
    <text evidence="1">Monomer. Interacts with DnaB.</text>
</comment>
<evidence type="ECO:0000313" key="4">
    <source>
        <dbReference type="EMBL" id="AMW34025.1"/>
    </source>
</evidence>
<comment type="cofactor">
    <cofactor evidence="1 2 3">
        <name>Zn(2+)</name>
        <dbReference type="ChEBI" id="CHEBI:29105"/>
    </cofactor>
    <text evidence="1 2 3">Binds 1 zinc ion per monomer.</text>
</comment>
<dbReference type="InterPro" id="IPR013264">
    <property type="entry name" value="DNAG_N"/>
</dbReference>
<dbReference type="Pfam" id="PF01807">
    <property type="entry name" value="Zn_ribbon_DnaG"/>
    <property type="match status" value="1"/>
</dbReference>
<dbReference type="NCBIfam" id="TIGR01391">
    <property type="entry name" value="dnaG"/>
    <property type="match status" value="1"/>
</dbReference>
<dbReference type="GO" id="GO:0008270">
    <property type="term" value="F:zinc ion binding"/>
    <property type="evidence" value="ECO:0007669"/>
    <property type="project" value="UniProtKB-UniRule"/>
</dbReference>
<dbReference type="InterPro" id="IPR006171">
    <property type="entry name" value="TOPRIM_dom"/>
</dbReference>
<dbReference type="AlphaFoldDB" id="A0A143DBC0"/>
<dbReference type="InterPro" id="IPR019475">
    <property type="entry name" value="DNA_primase_DnaB-bd"/>
</dbReference>
<dbReference type="GO" id="GO:0000428">
    <property type="term" value="C:DNA-directed RNA polymerase complex"/>
    <property type="evidence" value="ECO:0007669"/>
    <property type="project" value="UniProtKB-KW"/>
</dbReference>
<dbReference type="EMBL" id="CP014525">
    <property type="protein sequence ID" value="AMW34025.1"/>
    <property type="molecule type" value="Genomic_DNA"/>
</dbReference>
<dbReference type="SUPFAM" id="SSF57783">
    <property type="entry name" value="Zinc beta-ribbon"/>
    <property type="match status" value="1"/>
</dbReference>
<accession>A0A143DBC0</accession>
<comment type="similarity">
    <text evidence="1 2">Belongs to the DnaG primase family.</text>
</comment>
<sequence length="614" mass="67747">MALPPQFLDELRARLPASVVVGHRVRLVRRGREHIGLCPFHRERTPSFTVNDDKGFYHCFGCGAHGDIISFEMETAHLTFPEAVEKLAAQAGLEVPRPDPREMEAARQHAGILDINEAACHFFQRSLFMPSGRGGLDYLRRRGLDDEVIQTFRLGWAPSGVELQTALLGNGITEDQMIEAGLLRRLDSGAVVGYFRERVMFPITDRRGRVIAFGGRTLGDGQPKYMNSPETPVFHKGQVLYNLSRAREAAARGGEIIVAEGYMDVIALHRAGIPHSVAPLGTALTEAQIESLWRLSDEPVLCMDGDSAGQRAAARAADRALPLLKPGKSLRFVMLPMGRDPDDLLRDEGARSVCARLAVSRSLLDVLWDKALEGRSLDTPERRAGLEAHLEELVRHIGDRSVQQHYRQAFRDRQWNLFRQAGRRVAGKVRPAGAFSSRGGESQPRWAAPLPSAGGGMILAPPAPDAAEALRRRILMVTLITHPDLFDSVGERLGLLDFPEQSLDTLRGAVLLLLSRQSGLDFHGLRRQLHDEGFGDVLESLLASNVFLHAAFSRPVADSQAALDGWEHTFGLSRGRDLKVDIGRAVERLGDNPTLEALDVFIALKKHERASVED</sequence>
<dbReference type="Gene3D" id="3.40.1360.10">
    <property type="match status" value="1"/>
</dbReference>
<evidence type="ECO:0000256" key="2">
    <source>
        <dbReference type="PIRNR" id="PIRNR002811"/>
    </source>
</evidence>
<dbReference type="Gene3D" id="3.90.980.10">
    <property type="entry name" value="DNA primase, catalytic core, N-terminal domain"/>
    <property type="match status" value="1"/>
</dbReference>
<dbReference type="EC" id="2.7.7.101" evidence="1"/>
<dbReference type="GO" id="GO:0006269">
    <property type="term" value="P:DNA replication, synthesis of primer"/>
    <property type="evidence" value="ECO:0007669"/>
    <property type="project" value="UniProtKB-UniRule"/>
</dbReference>
<dbReference type="PANTHER" id="PTHR30313">
    <property type="entry name" value="DNA PRIMASE"/>
    <property type="match status" value="1"/>
</dbReference>
<dbReference type="InterPro" id="IPR030846">
    <property type="entry name" value="DnaG_bac"/>
</dbReference>
<organism evidence="4 5">
    <name type="scientific">Haematospirillum jordaniae</name>
    <dbReference type="NCBI Taxonomy" id="1549855"/>
    <lineage>
        <taxon>Bacteria</taxon>
        <taxon>Pseudomonadati</taxon>
        <taxon>Pseudomonadota</taxon>
        <taxon>Alphaproteobacteria</taxon>
        <taxon>Rhodospirillales</taxon>
        <taxon>Novispirillaceae</taxon>
        <taxon>Haematospirillum</taxon>
    </lineage>
</organism>
<proteinExistence type="inferred from homology"/>
<keyword evidence="1 2" id="KW-0862">Zinc</keyword>
<evidence type="ECO:0000313" key="5">
    <source>
        <dbReference type="Proteomes" id="UP000076066"/>
    </source>
</evidence>
<dbReference type="SMART" id="SM00493">
    <property type="entry name" value="TOPRIM"/>
    <property type="match status" value="1"/>
</dbReference>
<gene>
    <name evidence="1" type="primary">dnaG</name>
    <name evidence="4" type="ORF">AY555_01270</name>
</gene>
<evidence type="ECO:0000256" key="3">
    <source>
        <dbReference type="PIRSR" id="PIRSR002811-1"/>
    </source>
</evidence>
<dbReference type="InterPro" id="IPR034151">
    <property type="entry name" value="TOPRIM_DnaG_bac"/>
</dbReference>
<dbReference type="InterPro" id="IPR006295">
    <property type="entry name" value="DNA_primase_DnaG"/>
</dbReference>
<dbReference type="SUPFAM" id="SSF56731">
    <property type="entry name" value="DNA primase core"/>
    <property type="match status" value="1"/>
</dbReference>
<dbReference type="STRING" id="1549855.AY555_01270"/>
<dbReference type="GO" id="GO:0003899">
    <property type="term" value="F:DNA-directed RNA polymerase activity"/>
    <property type="evidence" value="ECO:0007669"/>
    <property type="project" value="UniProtKB-UniRule"/>
</dbReference>
<dbReference type="InterPro" id="IPR037068">
    <property type="entry name" value="DNA_primase_core_N_sf"/>
</dbReference>
<name>A0A143DBC0_9PROT</name>